<dbReference type="CDD" id="cd00714">
    <property type="entry name" value="GFAT"/>
    <property type="match status" value="1"/>
</dbReference>
<keyword evidence="3" id="KW-0032">Aminotransferase</keyword>
<sequence length="184" mass="21165">MCGIFGYLNYLVKRDRRFIADILINGLHRLEYRGYDSSGIAFDGDDIEGTLENINWDAEFTVHVGIAHTRWATHGEPNAVNSHPQRSDEQNQFVCVHNGIITNYKDIKQYLTNKGYRFESETDTEVVVKLVKYLYDKHKTENISFQKLIEMACSQLEGAFALLFKSTHFPGELCATRYSKDLIS</sequence>
<reference evidence="7" key="1">
    <citation type="submission" date="2021-02" db="EMBL/GenBank/DDBJ databases">
        <authorList>
            <person name="Nowell W R."/>
        </authorList>
    </citation>
    <scope>NUCLEOTIDE SEQUENCE</scope>
</reference>
<dbReference type="GO" id="GO:0006047">
    <property type="term" value="P:UDP-N-acetylglucosamine metabolic process"/>
    <property type="evidence" value="ECO:0007669"/>
    <property type="project" value="TreeGrafter"/>
</dbReference>
<evidence type="ECO:0000256" key="2">
    <source>
        <dbReference type="ARBA" id="ARBA00012916"/>
    </source>
</evidence>
<feature type="domain" description="Glutamine amidotransferase type-2" evidence="6">
    <location>
        <begin position="2"/>
        <end position="184"/>
    </location>
</feature>
<dbReference type="PROSITE" id="PS51278">
    <property type="entry name" value="GATASE_TYPE_2"/>
    <property type="match status" value="1"/>
</dbReference>
<gene>
    <name evidence="7" type="ORF">BYL167_LOCUS55232</name>
</gene>
<comment type="catalytic activity">
    <reaction evidence="1">
        <text>D-fructose 6-phosphate + L-glutamine = D-glucosamine 6-phosphate + L-glutamate</text>
        <dbReference type="Rhea" id="RHEA:13237"/>
        <dbReference type="ChEBI" id="CHEBI:29985"/>
        <dbReference type="ChEBI" id="CHEBI:58359"/>
        <dbReference type="ChEBI" id="CHEBI:58725"/>
        <dbReference type="ChEBI" id="CHEBI:61527"/>
        <dbReference type="EC" id="2.6.1.16"/>
    </reaction>
</comment>
<evidence type="ECO:0000313" key="7">
    <source>
        <dbReference type="EMBL" id="CAF4993461.1"/>
    </source>
</evidence>
<dbReference type="InterPro" id="IPR047084">
    <property type="entry name" value="GFAT_N"/>
</dbReference>
<protein>
    <recommendedName>
        <fullName evidence="2">glutamine--fructose-6-phosphate transaminase (isomerizing)</fullName>
        <ecNumber evidence="2">2.6.1.16</ecNumber>
    </recommendedName>
</protein>
<evidence type="ECO:0000256" key="5">
    <source>
        <dbReference type="ARBA" id="ARBA00022962"/>
    </source>
</evidence>
<dbReference type="InterPro" id="IPR029055">
    <property type="entry name" value="Ntn_hydrolases_N"/>
</dbReference>
<evidence type="ECO:0000256" key="4">
    <source>
        <dbReference type="ARBA" id="ARBA00022679"/>
    </source>
</evidence>
<dbReference type="SUPFAM" id="SSF56235">
    <property type="entry name" value="N-terminal nucleophile aminohydrolases (Ntn hydrolases)"/>
    <property type="match status" value="1"/>
</dbReference>
<dbReference type="Pfam" id="PF13522">
    <property type="entry name" value="GATase_6"/>
    <property type="match status" value="1"/>
</dbReference>
<accession>A0A8S3DF48</accession>
<proteinExistence type="predicted"/>
<evidence type="ECO:0000256" key="3">
    <source>
        <dbReference type="ARBA" id="ARBA00022576"/>
    </source>
</evidence>
<dbReference type="GO" id="GO:0006002">
    <property type="term" value="P:fructose 6-phosphate metabolic process"/>
    <property type="evidence" value="ECO:0007669"/>
    <property type="project" value="TreeGrafter"/>
</dbReference>
<name>A0A8S3DF48_9BILA</name>
<evidence type="ECO:0000256" key="1">
    <source>
        <dbReference type="ARBA" id="ARBA00001031"/>
    </source>
</evidence>
<organism evidence="7 8">
    <name type="scientific">Rotaria magnacalcarata</name>
    <dbReference type="NCBI Taxonomy" id="392030"/>
    <lineage>
        <taxon>Eukaryota</taxon>
        <taxon>Metazoa</taxon>
        <taxon>Spiralia</taxon>
        <taxon>Gnathifera</taxon>
        <taxon>Rotifera</taxon>
        <taxon>Eurotatoria</taxon>
        <taxon>Bdelloidea</taxon>
        <taxon>Philodinida</taxon>
        <taxon>Philodinidae</taxon>
        <taxon>Rotaria</taxon>
    </lineage>
</organism>
<dbReference type="GO" id="GO:0004360">
    <property type="term" value="F:glutamine-fructose-6-phosphate transaminase (isomerizing) activity"/>
    <property type="evidence" value="ECO:0007669"/>
    <property type="project" value="UniProtKB-EC"/>
</dbReference>
<dbReference type="EC" id="2.6.1.16" evidence="2"/>
<dbReference type="GO" id="GO:0006487">
    <property type="term" value="P:protein N-linked glycosylation"/>
    <property type="evidence" value="ECO:0007669"/>
    <property type="project" value="TreeGrafter"/>
</dbReference>
<dbReference type="EMBL" id="CAJOBH010203688">
    <property type="protein sequence ID" value="CAF4993461.1"/>
    <property type="molecule type" value="Genomic_DNA"/>
</dbReference>
<feature type="non-terminal residue" evidence="7">
    <location>
        <position position="1"/>
    </location>
</feature>
<dbReference type="PANTHER" id="PTHR10937">
    <property type="entry name" value="GLUCOSAMINE--FRUCTOSE-6-PHOSPHATE AMINOTRANSFERASE, ISOMERIZING"/>
    <property type="match status" value="1"/>
</dbReference>
<dbReference type="Proteomes" id="UP000681967">
    <property type="component" value="Unassembled WGS sequence"/>
</dbReference>
<dbReference type="InterPro" id="IPR017932">
    <property type="entry name" value="GATase_2_dom"/>
</dbReference>
<keyword evidence="5" id="KW-0315">Glutamine amidotransferase</keyword>
<evidence type="ECO:0000313" key="8">
    <source>
        <dbReference type="Proteomes" id="UP000681967"/>
    </source>
</evidence>
<dbReference type="PANTHER" id="PTHR10937:SF0">
    <property type="entry name" value="GLUTAMINE--FRUCTOSE-6-PHOSPHATE TRANSAMINASE (ISOMERIZING)"/>
    <property type="match status" value="1"/>
</dbReference>
<keyword evidence="4" id="KW-0808">Transferase</keyword>
<dbReference type="AlphaFoldDB" id="A0A8S3DF48"/>
<dbReference type="Gene3D" id="3.60.20.10">
    <property type="entry name" value="Glutamine Phosphoribosylpyrophosphate, subunit 1, domain 1"/>
    <property type="match status" value="1"/>
</dbReference>
<comment type="caution">
    <text evidence="7">The sequence shown here is derived from an EMBL/GenBank/DDBJ whole genome shotgun (WGS) entry which is preliminary data.</text>
</comment>
<evidence type="ECO:0000259" key="6">
    <source>
        <dbReference type="PROSITE" id="PS51278"/>
    </source>
</evidence>